<feature type="transmembrane region" description="Helical" evidence="6">
    <location>
        <begin position="328"/>
        <end position="350"/>
    </location>
</feature>
<dbReference type="PIRSF" id="PIRSF002808">
    <property type="entry name" value="Hexose_phosphate_transp"/>
    <property type="match status" value="1"/>
</dbReference>
<protein>
    <submittedName>
        <fullName evidence="8">Hexuronate transporter</fullName>
    </submittedName>
</protein>
<dbReference type="PANTHER" id="PTHR11662">
    <property type="entry name" value="SOLUTE CARRIER FAMILY 17"/>
    <property type="match status" value="1"/>
</dbReference>
<dbReference type="OrthoDB" id="8596007at2"/>
<feature type="transmembrane region" description="Helical" evidence="6">
    <location>
        <begin position="391"/>
        <end position="413"/>
    </location>
</feature>
<evidence type="ECO:0000256" key="5">
    <source>
        <dbReference type="ARBA" id="ARBA00023136"/>
    </source>
</evidence>
<dbReference type="InterPro" id="IPR000849">
    <property type="entry name" value="Sugar_P_transporter"/>
</dbReference>
<keyword evidence="4 6" id="KW-1133">Transmembrane helix</keyword>
<name>A0A0J1CY25_9BURK</name>
<dbReference type="SUPFAM" id="SSF103473">
    <property type="entry name" value="MFS general substrate transporter"/>
    <property type="match status" value="1"/>
</dbReference>
<reference evidence="8 9" key="1">
    <citation type="journal article" date="2015" name="Genome Announc.">
        <title>Draft Genome Sequence of Burkholderia sp. Strain PML1(12), an Ectomycorrhizosphere-Inhabiting Bacterium with Effective Mineral-Weathering Ability.</title>
        <authorList>
            <person name="Uroz S."/>
            <person name="Oger P."/>
        </authorList>
    </citation>
    <scope>NUCLEOTIDE SEQUENCE [LARGE SCALE GENOMIC DNA]</scope>
    <source>
        <strain evidence="9">PML1(12)</strain>
    </source>
</reference>
<feature type="transmembrane region" description="Helical" evidence="6">
    <location>
        <begin position="270"/>
        <end position="291"/>
    </location>
</feature>
<accession>A0A0J1CY25</accession>
<feature type="transmembrane region" description="Helical" evidence="6">
    <location>
        <begin position="228"/>
        <end position="250"/>
    </location>
</feature>
<feature type="transmembrane region" description="Helical" evidence="6">
    <location>
        <begin position="48"/>
        <end position="68"/>
    </location>
</feature>
<evidence type="ECO:0000256" key="6">
    <source>
        <dbReference type="SAM" id="Phobius"/>
    </source>
</evidence>
<comment type="caution">
    <text evidence="8">The sequence shown here is derived from an EMBL/GenBank/DDBJ whole genome shotgun (WGS) entry which is preliminary data.</text>
</comment>
<dbReference type="InterPro" id="IPR036259">
    <property type="entry name" value="MFS_trans_sf"/>
</dbReference>
<evidence type="ECO:0000256" key="3">
    <source>
        <dbReference type="ARBA" id="ARBA00022692"/>
    </source>
</evidence>
<dbReference type="Proteomes" id="UP000035963">
    <property type="component" value="Unassembled WGS sequence"/>
</dbReference>
<dbReference type="InterPro" id="IPR050382">
    <property type="entry name" value="MFS_Na/Anion_cotransporter"/>
</dbReference>
<dbReference type="AlphaFoldDB" id="A0A0J1CY25"/>
<dbReference type="InterPro" id="IPR011701">
    <property type="entry name" value="MFS"/>
</dbReference>
<dbReference type="EMBL" id="AEJF01000096">
    <property type="protein sequence ID" value="KLU25251.1"/>
    <property type="molecule type" value="Genomic_DNA"/>
</dbReference>
<keyword evidence="3 6" id="KW-0812">Transmembrane</keyword>
<proteinExistence type="predicted"/>
<dbReference type="Gene3D" id="1.20.1250.20">
    <property type="entry name" value="MFS general substrate transporter like domains"/>
    <property type="match status" value="2"/>
</dbReference>
<organism evidence="8 9">
    <name type="scientific">Caballeronia mineralivorans PML1(12)</name>
    <dbReference type="NCBI Taxonomy" id="908627"/>
    <lineage>
        <taxon>Bacteria</taxon>
        <taxon>Pseudomonadati</taxon>
        <taxon>Pseudomonadota</taxon>
        <taxon>Betaproteobacteria</taxon>
        <taxon>Burkholderiales</taxon>
        <taxon>Burkholderiaceae</taxon>
        <taxon>Caballeronia</taxon>
    </lineage>
</organism>
<feature type="transmembrane region" description="Helical" evidence="6">
    <location>
        <begin position="161"/>
        <end position="184"/>
    </location>
</feature>
<dbReference type="PANTHER" id="PTHR11662:SF399">
    <property type="entry name" value="FI19708P1-RELATED"/>
    <property type="match status" value="1"/>
</dbReference>
<evidence type="ECO:0000256" key="4">
    <source>
        <dbReference type="ARBA" id="ARBA00022989"/>
    </source>
</evidence>
<keyword evidence="5 6" id="KW-0472">Membrane</keyword>
<evidence type="ECO:0000256" key="1">
    <source>
        <dbReference type="ARBA" id="ARBA00004651"/>
    </source>
</evidence>
<dbReference type="RefSeq" id="WP_047847629.1">
    <property type="nucleotide sequence ID" value="NZ_AEJF01000096.1"/>
</dbReference>
<gene>
    <name evidence="8" type="ORF">EOS_15950</name>
</gene>
<dbReference type="GO" id="GO:0005886">
    <property type="term" value="C:plasma membrane"/>
    <property type="evidence" value="ECO:0007669"/>
    <property type="project" value="UniProtKB-SubCell"/>
</dbReference>
<feature type="transmembrane region" description="Helical" evidence="6">
    <location>
        <begin position="80"/>
        <end position="104"/>
    </location>
</feature>
<keyword evidence="2" id="KW-1003">Cell membrane</keyword>
<comment type="subcellular location">
    <subcellularLocation>
        <location evidence="1">Cell membrane</location>
        <topology evidence="1">Multi-pass membrane protein</topology>
    </subcellularLocation>
</comment>
<keyword evidence="9" id="KW-1185">Reference proteome</keyword>
<sequence length="425" mass="44872">MKSRGKYRTTILMMLLLATVINYIDRSALSIAMPFITRDFHLTAGEKGMIFGAFSIGYAVFNFLGGYLSDRFGGRSVLSVSMTGWSIACGLTAAVSGFWSMLLIRVAFGMGEGPNAATANKVVNTWFPIDERATAAGVGQAGGPIGGALAGPVVGFLALAFGWRAAFIVMAVLGITWAIAWRLLSTETPAQHPKVSREELAHIEAGQEAVTAPSGGKVSIREVITTRAVLTTGISLFCYNYILFFFISWFPSYLVDAKNISLKDMSLVSSLPWITGAIGFLSGGFLVDAIYRRTGKRMFSRKVVLVTSLLIAASCIVLTGFVDAVSTAVGVMTIAIGLLMLAAPAYWAIIQDSVPRHQVGTASGFMHGLANCSGIVGPAITGFLIQSTGSFVSAFVLAGVVGLIGSLILACFVDGTDRMPEPTPA</sequence>
<evidence type="ECO:0000256" key="2">
    <source>
        <dbReference type="ARBA" id="ARBA00022475"/>
    </source>
</evidence>
<dbReference type="PATRIC" id="fig|908627.4.peg.3558"/>
<evidence type="ECO:0000313" key="9">
    <source>
        <dbReference type="Proteomes" id="UP000035963"/>
    </source>
</evidence>
<dbReference type="PROSITE" id="PS50850">
    <property type="entry name" value="MFS"/>
    <property type="match status" value="1"/>
</dbReference>
<dbReference type="GO" id="GO:0022857">
    <property type="term" value="F:transmembrane transporter activity"/>
    <property type="evidence" value="ECO:0007669"/>
    <property type="project" value="InterPro"/>
</dbReference>
<evidence type="ECO:0000313" key="8">
    <source>
        <dbReference type="EMBL" id="KLU25251.1"/>
    </source>
</evidence>
<dbReference type="InterPro" id="IPR020846">
    <property type="entry name" value="MFS_dom"/>
</dbReference>
<evidence type="ECO:0000259" key="7">
    <source>
        <dbReference type="PROSITE" id="PS50850"/>
    </source>
</evidence>
<feature type="domain" description="Major facilitator superfamily (MFS) profile" evidence="7">
    <location>
        <begin position="11"/>
        <end position="417"/>
    </location>
</feature>
<feature type="transmembrane region" description="Helical" evidence="6">
    <location>
        <begin position="362"/>
        <end position="385"/>
    </location>
</feature>
<dbReference type="Pfam" id="PF07690">
    <property type="entry name" value="MFS_1"/>
    <property type="match status" value="1"/>
</dbReference>
<feature type="transmembrane region" description="Helical" evidence="6">
    <location>
        <begin position="303"/>
        <end position="322"/>
    </location>
</feature>
<dbReference type="CDD" id="cd17319">
    <property type="entry name" value="MFS_ExuT_GudP_like"/>
    <property type="match status" value="1"/>
</dbReference>